<keyword evidence="1" id="KW-0808">Transferase</keyword>
<protein>
    <submittedName>
        <fullName evidence="2">Uncharacterized protein</fullName>
    </submittedName>
</protein>
<evidence type="ECO:0000313" key="2">
    <source>
        <dbReference type="EMBL" id="GAI55221.1"/>
    </source>
</evidence>
<dbReference type="GO" id="GO:0016740">
    <property type="term" value="F:transferase activity"/>
    <property type="evidence" value="ECO:0007669"/>
    <property type="project" value="UniProtKB-KW"/>
</dbReference>
<dbReference type="Gene3D" id="3.20.20.70">
    <property type="entry name" value="Aldolase class I"/>
    <property type="match status" value="1"/>
</dbReference>
<dbReference type="PANTHER" id="PTHR42880">
    <property type="entry name" value="HOMOCITRATE SYNTHASE"/>
    <property type="match status" value="1"/>
</dbReference>
<name>X1QK82_9ZZZZ</name>
<dbReference type="AlphaFoldDB" id="X1QK82"/>
<reference evidence="2" key="1">
    <citation type="journal article" date="2014" name="Front. Microbiol.">
        <title>High frequency of phylogenetically diverse reductive dehalogenase-homologous genes in deep subseafloor sedimentary metagenomes.</title>
        <authorList>
            <person name="Kawai M."/>
            <person name="Futagami T."/>
            <person name="Toyoda A."/>
            <person name="Takaki Y."/>
            <person name="Nishi S."/>
            <person name="Hori S."/>
            <person name="Arai W."/>
            <person name="Tsubouchi T."/>
            <person name="Morono Y."/>
            <person name="Uchiyama I."/>
            <person name="Ito T."/>
            <person name="Fujiyama A."/>
            <person name="Inagaki F."/>
            <person name="Takami H."/>
        </authorList>
    </citation>
    <scope>NUCLEOTIDE SEQUENCE</scope>
    <source>
        <strain evidence="2">Expedition CK06-06</strain>
    </source>
</reference>
<proteinExistence type="predicted"/>
<comment type="caution">
    <text evidence="2">The sequence shown here is derived from an EMBL/GenBank/DDBJ whole genome shotgun (WGS) entry which is preliminary data.</text>
</comment>
<sequence>MCLSAFYGFDLGIKLEKLAELSRMVQEISGQRVQGWKPVVGHTVFLETADSHLERILLGRGKGEGEQADRARWSAFGIKPEAVGQEIQLVFGPEALVGRGIKAKAKTMGIDLSDDEFEEITKIMKEDFKTKGGLSEDELGKLIEKVAKGR</sequence>
<dbReference type="PANTHER" id="PTHR42880:SF1">
    <property type="entry name" value="ISOPROPYLMALATE_HOMOCITRATE_CITRAMALATE SYNTHASE FAMILY PROTEIN"/>
    <property type="match status" value="1"/>
</dbReference>
<dbReference type="Gene3D" id="1.10.238.260">
    <property type="match status" value="1"/>
</dbReference>
<accession>X1QK82</accession>
<dbReference type="EMBL" id="BARV01033911">
    <property type="protein sequence ID" value="GAI55221.1"/>
    <property type="molecule type" value="Genomic_DNA"/>
</dbReference>
<organism evidence="2">
    <name type="scientific">marine sediment metagenome</name>
    <dbReference type="NCBI Taxonomy" id="412755"/>
    <lineage>
        <taxon>unclassified sequences</taxon>
        <taxon>metagenomes</taxon>
        <taxon>ecological metagenomes</taxon>
    </lineage>
</organism>
<dbReference type="InterPro" id="IPR013785">
    <property type="entry name" value="Aldolase_TIM"/>
</dbReference>
<evidence type="ECO:0000256" key="1">
    <source>
        <dbReference type="ARBA" id="ARBA00022679"/>
    </source>
</evidence>
<gene>
    <name evidence="2" type="ORF">S06H3_53218</name>
</gene>